<dbReference type="InterPro" id="IPR006073">
    <property type="entry name" value="GTP-bd"/>
</dbReference>
<dbReference type="PIRSF" id="PIRSF006641">
    <property type="entry name" value="CHP00092"/>
    <property type="match status" value="1"/>
</dbReference>
<keyword evidence="2" id="KW-0479">Metal-binding</keyword>
<dbReference type="Gene3D" id="3.10.20.30">
    <property type="match status" value="1"/>
</dbReference>
<dbReference type="InterPro" id="IPR027417">
    <property type="entry name" value="P-loop_NTPase"/>
</dbReference>
<dbReference type="InterPro" id="IPR023192">
    <property type="entry name" value="TGS-like_dom_sf"/>
</dbReference>
<feature type="domain" description="OBG-type G" evidence="6">
    <location>
        <begin position="3"/>
        <end position="257"/>
    </location>
</feature>
<keyword evidence="3" id="KW-0547">Nucleotide-binding</keyword>
<dbReference type="PROSITE" id="PS51710">
    <property type="entry name" value="G_OBG"/>
    <property type="match status" value="1"/>
</dbReference>
<accession>A0A485M143</accession>
<sequence length="363" mass="40158">MGFLSGIVGLPNTGKSTLFNLITKAGVPAENYPFCTIDPNIGIVSVPDENLQKIAEIVNPEKITPTTLKIYDIAGLVKGAYKGEGLGNQFLGHIRGVDAIIHVVRCFEAANITHVYNEINPVSDMEIILTELVMADLEIVQKRKEAVIKGMRVGKKDVAKTELAMIEEMERILLQGTCLIDTGMDLDRSLMKSWGILTAKPYLVVANIGEDDIVEPTDRYVQLEQWGKERGRKVIPICTKFELEASELTEEERGEFLSSVGIERSGVDVLIRACYEILDLITFYTPVGRELKAWTIRKGGTLHDAAGLIHTDIQEGFIRADVVSLPDFLSHRGMHGAKEAGVVLTEGREFVLRDGDVVVIHFR</sequence>
<dbReference type="SUPFAM" id="SSF81271">
    <property type="entry name" value="TGS-like"/>
    <property type="match status" value="1"/>
</dbReference>
<dbReference type="GO" id="GO:0046872">
    <property type="term" value="F:metal ion binding"/>
    <property type="evidence" value="ECO:0007669"/>
    <property type="project" value="UniProtKB-KW"/>
</dbReference>
<dbReference type="SUPFAM" id="SSF52540">
    <property type="entry name" value="P-loop containing nucleoside triphosphate hydrolases"/>
    <property type="match status" value="1"/>
</dbReference>
<dbReference type="EMBL" id="CAADRM010000106">
    <property type="protein sequence ID" value="VFU15585.1"/>
    <property type="molecule type" value="Genomic_DNA"/>
</dbReference>
<protein>
    <submittedName>
        <fullName evidence="7">Ribosome-binding ATPase YchF</fullName>
    </submittedName>
</protein>
<dbReference type="CDD" id="cd01900">
    <property type="entry name" value="YchF"/>
    <property type="match status" value="1"/>
</dbReference>
<evidence type="ECO:0000256" key="1">
    <source>
        <dbReference type="ARBA" id="ARBA00001946"/>
    </source>
</evidence>
<reference evidence="7" key="1">
    <citation type="submission" date="2019-03" db="EMBL/GenBank/DDBJ databases">
        <authorList>
            <person name="Hao L."/>
        </authorList>
    </citation>
    <scope>NUCLEOTIDE SEQUENCE</scope>
</reference>
<gene>
    <name evidence="7" type="primary">ychF</name>
    <name evidence="7" type="ORF">SCFA_420054</name>
</gene>
<dbReference type="InterPro" id="IPR031167">
    <property type="entry name" value="G_OBG"/>
</dbReference>
<evidence type="ECO:0000313" key="7">
    <source>
        <dbReference type="EMBL" id="VFU15585.1"/>
    </source>
</evidence>
<dbReference type="InterPro" id="IPR013029">
    <property type="entry name" value="YchF_C"/>
</dbReference>
<dbReference type="Gene3D" id="3.40.50.300">
    <property type="entry name" value="P-loop containing nucleotide triphosphate hydrolases"/>
    <property type="match status" value="1"/>
</dbReference>
<dbReference type="PRINTS" id="PR00326">
    <property type="entry name" value="GTP1OBG"/>
</dbReference>
<keyword evidence="4" id="KW-0067">ATP-binding</keyword>
<evidence type="ECO:0000256" key="2">
    <source>
        <dbReference type="ARBA" id="ARBA00022723"/>
    </source>
</evidence>
<evidence type="ECO:0000259" key="6">
    <source>
        <dbReference type="PROSITE" id="PS51710"/>
    </source>
</evidence>
<evidence type="ECO:0000256" key="4">
    <source>
        <dbReference type="ARBA" id="ARBA00022840"/>
    </source>
</evidence>
<dbReference type="Pfam" id="PF01926">
    <property type="entry name" value="MMR_HSR1"/>
    <property type="match status" value="1"/>
</dbReference>
<evidence type="ECO:0000256" key="3">
    <source>
        <dbReference type="ARBA" id="ARBA00022741"/>
    </source>
</evidence>
<dbReference type="InterPro" id="IPR041706">
    <property type="entry name" value="YchF_N"/>
</dbReference>
<keyword evidence="5" id="KW-0460">Magnesium</keyword>
<dbReference type="GO" id="GO:0016887">
    <property type="term" value="F:ATP hydrolysis activity"/>
    <property type="evidence" value="ECO:0007669"/>
    <property type="project" value="InterPro"/>
</dbReference>
<dbReference type="InterPro" id="IPR004396">
    <property type="entry name" value="ATPase_YchF/OLA1"/>
</dbReference>
<dbReference type="FunFam" id="3.10.20.30:FF:000029">
    <property type="entry name" value="Obg-like ATPase 1"/>
    <property type="match status" value="1"/>
</dbReference>
<dbReference type="PANTHER" id="PTHR23305:SF18">
    <property type="entry name" value="OBG-TYPE G DOMAIN-CONTAINING PROTEIN"/>
    <property type="match status" value="1"/>
</dbReference>
<comment type="cofactor">
    <cofactor evidence="1">
        <name>Mg(2+)</name>
        <dbReference type="ChEBI" id="CHEBI:18420"/>
    </cofactor>
</comment>
<dbReference type="Gene3D" id="1.10.150.300">
    <property type="entry name" value="TGS-like domain"/>
    <property type="match status" value="1"/>
</dbReference>
<dbReference type="Pfam" id="PF06071">
    <property type="entry name" value="YchF-GTPase_C"/>
    <property type="match status" value="1"/>
</dbReference>
<dbReference type="NCBIfam" id="TIGR00092">
    <property type="entry name" value="redox-regulated ATPase YchF"/>
    <property type="match status" value="1"/>
</dbReference>
<evidence type="ECO:0000256" key="5">
    <source>
        <dbReference type="ARBA" id="ARBA00022842"/>
    </source>
</evidence>
<dbReference type="GO" id="GO:0005737">
    <property type="term" value="C:cytoplasm"/>
    <property type="evidence" value="ECO:0007669"/>
    <property type="project" value="TreeGrafter"/>
</dbReference>
<dbReference type="AlphaFoldDB" id="A0A485M143"/>
<proteinExistence type="predicted"/>
<dbReference type="InterPro" id="IPR012676">
    <property type="entry name" value="TGS-like"/>
</dbReference>
<name>A0A485M143_9ZZZZ</name>
<organism evidence="7">
    <name type="scientific">anaerobic digester metagenome</name>
    <dbReference type="NCBI Taxonomy" id="1263854"/>
    <lineage>
        <taxon>unclassified sequences</taxon>
        <taxon>metagenomes</taxon>
        <taxon>ecological metagenomes</taxon>
    </lineage>
</organism>
<dbReference type="GO" id="GO:0005525">
    <property type="term" value="F:GTP binding"/>
    <property type="evidence" value="ECO:0007669"/>
    <property type="project" value="InterPro"/>
</dbReference>
<dbReference type="GO" id="GO:0005524">
    <property type="term" value="F:ATP binding"/>
    <property type="evidence" value="ECO:0007669"/>
    <property type="project" value="UniProtKB-KW"/>
</dbReference>
<dbReference type="PANTHER" id="PTHR23305">
    <property type="entry name" value="OBG GTPASE FAMILY"/>
    <property type="match status" value="1"/>
</dbReference>
<dbReference type="InterPro" id="IPR012675">
    <property type="entry name" value="Beta-grasp_dom_sf"/>
</dbReference>